<accession>A0ABP6LHG9</accession>
<evidence type="ECO:0000256" key="1">
    <source>
        <dbReference type="SAM" id="MobiDB-lite"/>
    </source>
</evidence>
<feature type="region of interest" description="Disordered" evidence="1">
    <location>
        <begin position="20"/>
        <end position="49"/>
    </location>
</feature>
<feature type="compositionally biased region" description="Basic and acidic residues" evidence="1">
    <location>
        <begin position="37"/>
        <end position="47"/>
    </location>
</feature>
<evidence type="ECO:0000313" key="2">
    <source>
        <dbReference type="EMBL" id="GAA3044355.1"/>
    </source>
</evidence>
<reference evidence="3" key="1">
    <citation type="journal article" date="2019" name="Int. J. Syst. Evol. Microbiol.">
        <title>The Global Catalogue of Microorganisms (GCM) 10K type strain sequencing project: providing services to taxonomists for standard genome sequencing and annotation.</title>
        <authorList>
            <consortium name="The Broad Institute Genomics Platform"/>
            <consortium name="The Broad Institute Genome Sequencing Center for Infectious Disease"/>
            <person name="Wu L."/>
            <person name="Ma J."/>
        </authorList>
    </citation>
    <scope>NUCLEOTIDE SEQUENCE [LARGE SCALE GENOMIC DNA]</scope>
    <source>
        <strain evidence="3">JCM 9091</strain>
    </source>
</reference>
<proteinExistence type="predicted"/>
<protein>
    <submittedName>
        <fullName evidence="2">Uncharacterized protein</fullName>
    </submittedName>
</protein>
<gene>
    <name evidence="2" type="ORF">GCM10010448_28960</name>
</gene>
<name>A0ABP6LHG9_9ACTN</name>
<organism evidence="2 3">
    <name type="scientific">Streptomyces glomeratus</name>
    <dbReference type="NCBI Taxonomy" id="284452"/>
    <lineage>
        <taxon>Bacteria</taxon>
        <taxon>Bacillati</taxon>
        <taxon>Actinomycetota</taxon>
        <taxon>Actinomycetes</taxon>
        <taxon>Kitasatosporales</taxon>
        <taxon>Streptomycetaceae</taxon>
        <taxon>Streptomyces</taxon>
    </lineage>
</organism>
<evidence type="ECO:0000313" key="3">
    <source>
        <dbReference type="Proteomes" id="UP001501532"/>
    </source>
</evidence>
<comment type="caution">
    <text evidence="2">The sequence shown here is derived from an EMBL/GenBank/DDBJ whole genome shotgun (WGS) entry which is preliminary data.</text>
</comment>
<sequence>MPRAQGVAVIRAGAATRCGYRAAGQTGQNQPAPGRQSAEKRGSHPENFDAVLLPSGRRAELLMFTWSDRMIGRPEWCD</sequence>
<dbReference type="EMBL" id="BAAAUF010000020">
    <property type="protein sequence ID" value="GAA3044355.1"/>
    <property type="molecule type" value="Genomic_DNA"/>
</dbReference>
<dbReference type="Proteomes" id="UP001501532">
    <property type="component" value="Unassembled WGS sequence"/>
</dbReference>
<keyword evidence="3" id="KW-1185">Reference proteome</keyword>